<evidence type="ECO:0000313" key="1">
    <source>
        <dbReference type="EMBL" id="KAJ2880333.1"/>
    </source>
</evidence>
<organism evidence="1 2">
    <name type="scientific">Coemansia aciculifera</name>
    <dbReference type="NCBI Taxonomy" id="417176"/>
    <lineage>
        <taxon>Eukaryota</taxon>
        <taxon>Fungi</taxon>
        <taxon>Fungi incertae sedis</taxon>
        <taxon>Zoopagomycota</taxon>
        <taxon>Kickxellomycotina</taxon>
        <taxon>Kickxellomycetes</taxon>
        <taxon>Kickxellales</taxon>
        <taxon>Kickxellaceae</taxon>
        <taxon>Coemansia</taxon>
    </lineage>
</organism>
<protein>
    <submittedName>
        <fullName evidence="1">ER membrane protein DP1/Yop1</fullName>
    </submittedName>
</protein>
<dbReference type="EMBL" id="JANBVB010003131">
    <property type="protein sequence ID" value="KAJ2880333.1"/>
    <property type="molecule type" value="Genomic_DNA"/>
</dbReference>
<gene>
    <name evidence="1" type="primary">YOP1</name>
    <name evidence="1" type="ORF">IWW38_005968</name>
</gene>
<name>A0ACC1LU54_9FUNG</name>
<keyword evidence="2" id="KW-1185">Reference proteome</keyword>
<comment type="caution">
    <text evidence="1">The sequence shown here is derived from an EMBL/GenBank/DDBJ whole genome shotgun (WGS) entry which is preliminary data.</text>
</comment>
<sequence>MEQARQVHDKYFEQADRALSCIPLARTFEAKTGVPKVYGGVGVATLVFSLVFFNIGAPLLVNLTGFGYAAYASFEAIESPGKEDDVQWLTYWVVYGLCNVVEYFTGMVTYWIPFYYVFKLGFLVWLMMPATRGAERLYVSTIKPIAAHVKTMAKNSATPAAPATSSSASAAAPPPRSQQANSVKTD</sequence>
<proteinExistence type="predicted"/>
<reference evidence="1" key="1">
    <citation type="submission" date="2022-07" db="EMBL/GenBank/DDBJ databases">
        <title>Phylogenomic reconstructions and comparative analyses of Kickxellomycotina fungi.</title>
        <authorList>
            <person name="Reynolds N.K."/>
            <person name="Stajich J.E."/>
            <person name="Barry K."/>
            <person name="Grigoriev I.V."/>
            <person name="Crous P."/>
            <person name="Smith M.E."/>
        </authorList>
    </citation>
    <scope>NUCLEOTIDE SEQUENCE</scope>
    <source>
        <strain evidence="1">CBS 190363</strain>
    </source>
</reference>
<accession>A0ACC1LU54</accession>
<dbReference type="Proteomes" id="UP001139981">
    <property type="component" value="Unassembled WGS sequence"/>
</dbReference>
<evidence type="ECO:0000313" key="2">
    <source>
        <dbReference type="Proteomes" id="UP001139981"/>
    </source>
</evidence>